<dbReference type="InterPro" id="IPR011063">
    <property type="entry name" value="TilS/TtcA_N"/>
</dbReference>
<reference evidence="8" key="1">
    <citation type="submission" date="2021-06" db="EMBL/GenBank/DDBJ databases">
        <title>Elioraea tepida, sp. nov., a moderately thermophilic aerobic anoxygenic phototrophic bacterium isolated from an alkaline siliceous hot spring mat community in Yellowstone National Park, WY, USA.</title>
        <authorList>
            <person name="Saini M.K."/>
            <person name="Yoshida S."/>
            <person name="Sebastian A."/>
            <person name="Hirose S."/>
            <person name="Hara E."/>
            <person name="Tamaki H."/>
            <person name="Soulier N.T."/>
            <person name="Albert I."/>
            <person name="Hanada S."/>
            <person name="Bryant D.A."/>
            <person name="Tank M."/>
        </authorList>
    </citation>
    <scope>NUCLEOTIDE SEQUENCE</scope>
    <source>
        <strain evidence="8">MS-P2</strain>
    </source>
</reference>
<name>A0A975U4X4_9PROT</name>
<keyword evidence="2 6" id="KW-0819">tRNA processing</keyword>
<accession>A0A975U4X4</accession>
<dbReference type="RefSeq" id="WP_218286499.1">
    <property type="nucleotide sequence ID" value="NZ_CP076448.1"/>
</dbReference>
<evidence type="ECO:0000256" key="5">
    <source>
        <dbReference type="ARBA" id="ARBA00048539"/>
    </source>
</evidence>
<evidence type="ECO:0000256" key="6">
    <source>
        <dbReference type="HAMAP-Rule" id="MF_01161"/>
    </source>
</evidence>
<organism evidence="8 9">
    <name type="scientific">Elioraea tepida</name>
    <dbReference type="NCBI Taxonomy" id="2843330"/>
    <lineage>
        <taxon>Bacteria</taxon>
        <taxon>Pseudomonadati</taxon>
        <taxon>Pseudomonadota</taxon>
        <taxon>Alphaproteobacteria</taxon>
        <taxon>Acetobacterales</taxon>
        <taxon>Elioraeaceae</taxon>
        <taxon>Elioraea</taxon>
    </lineage>
</organism>
<keyword evidence="1 6" id="KW-0436">Ligase</keyword>
<keyword evidence="3 6" id="KW-0547">Nucleotide-binding</keyword>
<dbReference type="GO" id="GO:0005524">
    <property type="term" value="F:ATP binding"/>
    <property type="evidence" value="ECO:0007669"/>
    <property type="project" value="UniProtKB-UniRule"/>
</dbReference>
<dbReference type="PANTHER" id="PTHR43033">
    <property type="entry name" value="TRNA(ILE)-LYSIDINE SYNTHASE-RELATED"/>
    <property type="match status" value="1"/>
</dbReference>
<dbReference type="InterPro" id="IPR012094">
    <property type="entry name" value="tRNA_Ile_lys_synt"/>
</dbReference>
<dbReference type="Pfam" id="PF01171">
    <property type="entry name" value="ATP_bind_3"/>
    <property type="match status" value="1"/>
</dbReference>
<evidence type="ECO:0000256" key="3">
    <source>
        <dbReference type="ARBA" id="ARBA00022741"/>
    </source>
</evidence>
<dbReference type="GO" id="GO:0006400">
    <property type="term" value="P:tRNA modification"/>
    <property type="evidence" value="ECO:0007669"/>
    <property type="project" value="UniProtKB-UniRule"/>
</dbReference>
<comment type="similarity">
    <text evidence="6">Belongs to the tRNA(Ile)-lysidine synthase family.</text>
</comment>
<dbReference type="EC" id="6.3.4.19" evidence="6"/>
<dbReference type="InterPro" id="IPR012795">
    <property type="entry name" value="tRNA_Ile_lys_synt_N"/>
</dbReference>
<evidence type="ECO:0000256" key="2">
    <source>
        <dbReference type="ARBA" id="ARBA00022694"/>
    </source>
</evidence>
<evidence type="ECO:0000256" key="4">
    <source>
        <dbReference type="ARBA" id="ARBA00022840"/>
    </source>
</evidence>
<keyword evidence="4 6" id="KW-0067">ATP-binding</keyword>
<gene>
    <name evidence="6 8" type="primary">tilS</name>
    <name evidence="8" type="ORF">KO353_04220</name>
</gene>
<feature type="binding site" evidence="6">
    <location>
        <begin position="36"/>
        <end position="41"/>
    </location>
    <ligand>
        <name>ATP</name>
        <dbReference type="ChEBI" id="CHEBI:30616"/>
    </ligand>
</feature>
<keyword evidence="9" id="KW-1185">Reference proteome</keyword>
<dbReference type="NCBIfam" id="TIGR02432">
    <property type="entry name" value="lysidine_TilS_N"/>
    <property type="match status" value="1"/>
</dbReference>
<evidence type="ECO:0000256" key="1">
    <source>
        <dbReference type="ARBA" id="ARBA00022598"/>
    </source>
</evidence>
<evidence type="ECO:0000313" key="9">
    <source>
        <dbReference type="Proteomes" id="UP000694001"/>
    </source>
</evidence>
<comment type="catalytic activity">
    <reaction evidence="5 6">
        <text>cytidine(34) in tRNA(Ile2) + L-lysine + ATP = lysidine(34) in tRNA(Ile2) + AMP + diphosphate + H(+)</text>
        <dbReference type="Rhea" id="RHEA:43744"/>
        <dbReference type="Rhea" id="RHEA-COMP:10625"/>
        <dbReference type="Rhea" id="RHEA-COMP:10670"/>
        <dbReference type="ChEBI" id="CHEBI:15378"/>
        <dbReference type="ChEBI" id="CHEBI:30616"/>
        <dbReference type="ChEBI" id="CHEBI:32551"/>
        <dbReference type="ChEBI" id="CHEBI:33019"/>
        <dbReference type="ChEBI" id="CHEBI:82748"/>
        <dbReference type="ChEBI" id="CHEBI:83665"/>
        <dbReference type="ChEBI" id="CHEBI:456215"/>
        <dbReference type="EC" id="6.3.4.19"/>
    </reaction>
</comment>
<protein>
    <recommendedName>
        <fullName evidence="6">tRNA(Ile)-lysidine synthase</fullName>
        <ecNumber evidence="6">6.3.4.19</ecNumber>
    </recommendedName>
    <alternativeName>
        <fullName evidence="6">tRNA(Ile)-2-lysyl-cytidine synthase</fullName>
    </alternativeName>
    <alternativeName>
        <fullName evidence="6">tRNA(Ile)-lysidine synthetase</fullName>
    </alternativeName>
</protein>
<feature type="domain" description="tRNA(Ile)-lysidine/2-thiocytidine synthase N-terminal" evidence="7">
    <location>
        <begin position="32"/>
        <end position="206"/>
    </location>
</feature>
<comment type="subcellular location">
    <subcellularLocation>
        <location evidence="6">Cytoplasm</location>
    </subcellularLocation>
</comment>
<keyword evidence="6" id="KW-0963">Cytoplasm</keyword>
<comment type="function">
    <text evidence="6">Ligates lysine onto the cytidine present at position 34 of the AUA codon-specific tRNA(Ile) that contains the anticodon CAU, in an ATP-dependent manner. Cytidine is converted to lysidine, thus changing the amino acid specificity of the tRNA from methionine to isoleucine.</text>
</comment>
<evidence type="ECO:0000259" key="7">
    <source>
        <dbReference type="Pfam" id="PF01171"/>
    </source>
</evidence>
<sequence>MSSNACAADEVAARFAAAMAEAGGWEEKPLLAVAVSGGPDSLCLALLARAWAAARGGAAIALVLDHGTRPAARVEAALAAAWAERAGLAVRRLALPAGLGSSAASLRAARHDALASAAAEAGALHLLFGHHASDQAETVLLRALSGSGEVGLGGMAPVRHAGPVRLLRPLLGCAPEALRAVLRAAGQPWILDPLNDVRGTRAALRRAMADQAGEGVAVRALCEASASRRSAAAALARAAAQLLARAASLSPDGAILLDDRLLRAAPALVVSFAVAGLLARLSRRIYPLSPAQAASLPERLASGRAFTLGGCLLRPRHGLWRIVPEARRPRGRPPTAYVAVAEAGCRGLF</sequence>
<dbReference type="HAMAP" id="MF_01161">
    <property type="entry name" value="tRNA_Ile_lys_synt"/>
    <property type="match status" value="1"/>
</dbReference>
<evidence type="ECO:0000313" key="8">
    <source>
        <dbReference type="EMBL" id="QXM25443.1"/>
    </source>
</evidence>
<dbReference type="AlphaFoldDB" id="A0A975U4X4"/>
<dbReference type="Proteomes" id="UP000694001">
    <property type="component" value="Chromosome"/>
</dbReference>
<proteinExistence type="inferred from homology"/>
<dbReference type="PANTHER" id="PTHR43033:SF5">
    <property type="entry name" value="TRNA(ILE)-LYSIDINE SYNTHETASE"/>
    <property type="match status" value="1"/>
</dbReference>
<dbReference type="KEGG" id="elio:KO353_04220"/>
<dbReference type="GO" id="GO:0032267">
    <property type="term" value="F:tRNA(Ile)-lysidine synthase activity"/>
    <property type="evidence" value="ECO:0007669"/>
    <property type="project" value="UniProtKB-EC"/>
</dbReference>
<dbReference type="EMBL" id="CP076448">
    <property type="protein sequence ID" value="QXM25443.1"/>
    <property type="molecule type" value="Genomic_DNA"/>
</dbReference>
<comment type="domain">
    <text evidence="6">The N-terminal region contains the highly conserved SGGXDS motif, predicted to be a P-loop motif involved in ATP binding.</text>
</comment>
<dbReference type="GO" id="GO:0005737">
    <property type="term" value="C:cytoplasm"/>
    <property type="evidence" value="ECO:0007669"/>
    <property type="project" value="UniProtKB-SubCell"/>
</dbReference>